<feature type="region of interest" description="Disordered" evidence="1">
    <location>
        <begin position="507"/>
        <end position="545"/>
    </location>
</feature>
<feature type="region of interest" description="Disordered" evidence="1">
    <location>
        <begin position="633"/>
        <end position="662"/>
    </location>
</feature>
<proteinExistence type="predicted"/>
<dbReference type="Proteomes" id="UP001454036">
    <property type="component" value="Unassembled WGS sequence"/>
</dbReference>
<accession>A0AAV3R6T7</accession>
<evidence type="ECO:0000313" key="2">
    <source>
        <dbReference type="EMBL" id="GAA0170067.1"/>
    </source>
</evidence>
<evidence type="ECO:0000256" key="1">
    <source>
        <dbReference type="SAM" id="MobiDB-lite"/>
    </source>
</evidence>
<organism evidence="2 3">
    <name type="scientific">Lithospermum erythrorhizon</name>
    <name type="common">Purple gromwell</name>
    <name type="synonym">Lithospermum officinale var. erythrorhizon</name>
    <dbReference type="NCBI Taxonomy" id="34254"/>
    <lineage>
        <taxon>Eukaryota</taxon>
        <taxon>Viridiplantae</taxon>
        <taxon>Streptophyta</taxon>
        <taxon>Embryophyta</taxon>
        <taxon>Tracheophyta</taxon>
        <taxon>Spermatophyta</taxon>
        <taxon>Magnoliopsida</taxon>
        <taxon>eudicotyledons</taxon>
        <taxon>Gunneridae</taxon>
        <taxon>Pentapetalae</taxon>
        <taxon>asterids</taxon>
        <taxon>lamiids</taxon>
        <taxon>Boraginales</taxon>
        <taxon>Boraginaceae</taxon>
        <taxon>Boraginoideae</taxon>
        <taxon>Lithospermeae</taxon>
        <taxon>Lithospermum</taxon>
    </lineage>
</organism>
<evidence type="ECO:0000313" key="3">
    <source>
        <dbReference type="Proteomes" id="UP001454036"/>
    </source>
</evidence>
<dbReference type="PANTHER" id="PTHR38390:SF2">
    <property type="entry name" value="OS01G0103900 PROTEIN"/>
    <property type="match status" value="1"/>
</dbReference>
<comment type="caution">
    <text evidence="2">The sequence shown here is derived from an EMBL/GenBank/DDBJ whole genome shotgun (WGS) entry which is preliminary data.</text>
</comment>
<feature type="compositionally biased region" description="Polar residues" evidence="1">
    <location>
        <begin position="507"/>
        <end position="527"/>
    </location>
</feature>
<dbReference type="EMBL" id="BAABME010007081">
    <property type="protein sequence ID" value="GAA0170067.1"/>
    <property type="molecule type" value="Genomic_DNA"/>
</dbReference>
<dbReference type="PANTHER" id="PTHR38390">
    <property type="entry name" value="OS01G0103900 PROTEIN"/>
    <property type="match status" value="1"/>
</dbReference>
<name>A0AAV3R6T7_LITER</name>
<protein>
    <submittedName>
        <fullName evidence="2">Uncharacterized protein</fullName>
    </submittedName>
</protein>
<dbReference type="AlphaFoldDB" id="A0AAV3R6T7"/>
<sequence>MLCFVLDLRSLSPTLLRDLKQSLLQLANYYATYVPIGQRHKVKPDPLLDRIGLCYVYRNRSSLAEELKVAYCPRGNFSLRDFHHAVNNIPADAFSYERINSGSLGCNVDLKLQSLLHDQLLYSWGGQNKDVSKKVILISSYVVEKLDSLARQALMDAADKCISIEFIFFEQDSSCLLDLPESINNFFKQIGDLENCSFRSYLPDAQIYLRLVKQWFQELKEDIEEPLQARFVFRINLIDTLKQISCNLCPSSNHLIDLLVPSQTCSCHGIPLENYRNETISSCPVTHDQLGTGGIVENSLRVGHHTILFMPSFQCLPKIQQVANPLNFIVVERTHLPSLSEGLIFGASYIVTPTSYESDDMDKSEQNVQVFQVLCSVLSSLDQGLVCFANCNVETETETSFGCYYVLLPSENGLMLLRRLAAAEETFPLPDVSQYVCSLVAKDLEDSVRTSLLKENFFISILCCQIEVSDYNPIQHERGFHQKLNLLIKESLQFGAIPPKTKEATFWSNSSQQNSLKEESPSTSGSDVTIPEKAAPQLDKETGESASVASIAEEWEQLIVTEFPKIESPICSSKPSLNQQTMCPVQTNKQLDAKTSRILERLEGPRQLKRKVLSPIVCSSTIADHCTPSKKPLIPYKKTSIDPPSMSSQPMKPNFQRIKKKK</sequence>
<reference evidence="2 3" key="1">
    <citation type="submission" date="2024-01" db="EMBL/GenBank/DDBJ databases">
        <title>The complete chloroplast genome sequence of Lithospermum erythrorhizon: insights into the phylogenetic relationship among Boraginaceae species and the maternal lineages of purple gromwells.</title>
        <authorList>
            <person name="Okada T."/>
            <person name="Watanabe K."/>
        </authorList>
    </citation>
    <scope>NUCLEOTIDE SEQUENCE [LARGE SCALE GENOMIC DNA]</scope>
</reference>
<gene>
    <name evidence="2" type="ORF">LIER_24412</name>
</gene>
<keyword evidence="3" id="KW-1185">Reference proteome</keyword>